<dbReference type="Pfam" id="PF08786">
    <property type="entry name" value="DcrB"/>
    <property type="match status" value="1"/>
</dbReference>
<proteinExistence type="predicted"/>
<dbReference type="RefSeq" id="WP_273924496.1">
    <property type="nucleotide sequence ID" value="NZ_JAMDGR010000031.1"/>
</dbReference>
<dbReference type="Gene3D" id="3.40.1000.10">
    <property type="entry name" value="Mog1/PsbP, alpha/beta/alpha sandwich"/>
    <property type="match status" value="1"/>
</dbReference>
<dbReference type="InterPro" id="IPR014894">
    <property type="entry name" value="DcrB/EagT6"/>
</dbReference>
<dbReference type="InterPro" id="IPR016123">
    <property type="entry name" value="Mog1/PsbP_a/b/a-sand"/>
</dbReference>
<dbReference type="SUPFAM" id="SSF55724">
    <property type="entry name" value="Mog1p/PsbP-like"/>
    <property type="match status" value="1"/>
</dbReference>
<comment type="caution">
    <text evidence="1">The sequence shown here is derived from an EMBL/GenBank/DDBJ whole genome shotgun (WGS) entry which is preliminary data.</text>
</comment>
<gene>
    <name evidence="1" type="ORF">M5G25_31075</name>
</gene>
<protein>
    <submittedName>
        <fullName evidence="1">DUF1795 domain-containing protein</fullName>
    </submittedName>
</protein>
<organism evidence="1 2">
    <name type="scientific">Pseudomonas idahonensis</name>
    <dbReference type="NCBI Taxonomy" id="2942628"/>
    <lineage>
        <taxon>Bacteria</taxon>
        <taxon>Pseudomonadati</taxon>
        <taxon>Pseudomonadota</taxon>
        <taxon>Gammaproteobacteria</taxon>
        <taxon>Pseudomonadales</taxon>
        <taxon>Pseudomonadaceae</taxon>
        <taxon>Pseudomonas</taxon>
    </lineage>
</organism>
<evidence type="ECO:0000313" key="2">
    <source>
        <dbReference type="Proteomes" id="UP001217610"/>
    </source>
</evidence>
<accession>A0ABT5QER1</accession>
<dbReference type="EMBL" id="JAMDGR010000031">
    <property type="protein sequence ID" value="MDD1152716.1"/>
    <property type="molecule type" value="Genomic_DNA"/>
</dbReference>
<reference evidence="1 2" key="1">
    <citation type="submission" date="2022-05" db="EMBL/GenBank/DDBJ databases">
        <title>Novel Pseudomonas spp. Isolated from a Rainbow Trout Aquaculture Facility.</title>
        <authorList>
            <person name="Testerman T."/>
            <person name="Graf J."/>
        </authorList>
    </citation>
    <scope>NUCLEOTIDE SEQUENCE [LARGE SCALE GENOMIC DNA]</scope>
    <source>
        <strain evidence="1 2">ID357</strain>
    </source>
</reference>
<evidence type="ECO:0000313" key="1">
    <source>
        <dbReference type="EMBL" id="MDD1152716.1"/>
    </source>
</evidence>
<keyword evidence="2" id="KW-1185">Reference proteome</keyword>
<sequence>MDYLIQEGKLTLPSGFQDRSVNMFIPGVTLPAPFSLTLSRDITLPGESLAEYVERQVSLIAAKLRKYKHQDLQEVWLSTQSPVPGLQVDAHYQSDGRPVYQRQAGFIVSPQRVLVFSATSQQPFDDSLNQLWTDVLASFEAHPPPPSKP</sequence>
<name>A0ABT5QER1_9PSED</name>
<dbReference type="Proteomes" id="UP001217610">
    <property type="component" value="Unassembled WGS sequence"/>
</dbReference>